<gene>
    <name evidence="1" type="ORF">LMG27952_01739</name>
</gene>
<evidence type="ECO:0000313" key="1">
    <source>
        <dbReference type="EMBL" id="CAD6524602.1"/>
    </source>
</evidence>
<organism evidence="1 2">
    <name type="scientific">Paraburkholderia hiiakae</name>
    <dbReference type="NCBI Taxonomy" id="1081782"/>
    <lineage>
        <taxon>Bacteria</taxon>
        <taxon>Pseudomonadati</taxon>
        <taxon>Pseudomonadota</taxon>
        <taxon>Betaproteobacteria</taxon>
        <taxon>Burkholderiales</taxon>
        <taxon>Burkholderiaceae</taxon>
        <taxon>Paraburkholderia</taxon>
    </lineage>
</organism>
<dbReference type="Proteomes" id="UP000656319">
    <property type="component" value="Unassembled WGS sequence"/>
</dbReference>
<comment type="caution">
    <text evidence="1">The sequence shown here is derived from an EMBL/GenBank/DDBJ whole genome shotgun (WGS) entry which is preliminary data.</text>
</comment>
<sequence>MDRDRPKHDAVTSEHLKHVRATLTDTIEPVRIPGPLGIEEWQPHVRRHPHAGASDEELLMLYPLPK</sequence>
<protein>
    <submittedName>
        <fullName evidence="1">Uncharacterized protein</fullName>
    </submittedName>
</protein>
<proteinExistence type="predicted"/>
<evidence type="ECO:0000313" key="2">
    <source>
        <dbReference type="Proteomes" id="UP000656319"/>
    </source>
</evidence>
<keyword evidence="2" id="KW-1185">Reference proteome</keyword>
<name>A0ABN7HNJ0_9BURK</name>
<dbReference type="RefSeq" id="WP_201695491.1">
    <property type="nucleotide sequence ID" value="NZ_CAJHCQ010000003.1"/>
</dbReference>
<accession>A0ABN7HNJ0</accession>
<reference evidence="1 2" key="1">
    <citation type="submission" date="2020-10" db="EMBL/GenBank/DDBJ databases">
        <authorList>
            <person name="Peeters C."/>
        </authorList>
    </citation>
    <scope>NUCLEOTIDE SEQUENCE [LARGE SCALE GENOMIC DNA]</scope>
    <source>
        <strain evidence="1 2">LMG 27952</strain>
    </source>
</reference>
<dbReference type="EMBL" id="CAJHCQ010000003">
    <property type="protein sequence ID" value="CAD6524602.1"/>
    <property type="molecule type" value="Genomic_DNA"/>
</dbReference>